<protein>
    <submittedName>
        <fullName evidence="1">Uncharacterized protein</fullName>
    </submittedName>
</protein>
<name>K4HZS1_9CAUD</name>
<keyword evidence="2" id="KW-1185">Reference proteome</keyword>
<evidence type="ECO:0000313" key="1">
    <source>
        <dbReference type="EMBL" id="AFU63131.1"/>
    </source>
</evidence>
<proteinExistence type="predicted"/>
<evidence type="ECO:0000313" key="2">
    <source>
        <dbReference type="Proteomes" id="UP000008061"/>
    </source>
</evidence>
<sequence>MTLKDYLLDNFDDIIGDGDFVAVLSKHKYNRLISVVYSKEDANQFRKDIESLTNDELEYEDGTIIMTIARLTDGSSSVSAVTDDYNDFIKYGTLPSIYALMDFSKDYEE</sequence>
<dbReference type="Proteomes" id="UP000008061">
    <property type="component" value="Segment"/>
</dbReference>
<dbReference type="EMBL" id="JX486088">
    <property type="protein sequence ID" value="AFU63131.1"/>
    <property type="molecule type" value="Genomic_DNA"/>
</dbReference>
<gene>
    <name evidence="1" type="ORF">8014-B2_0064</name>
</gene>
<reference evidence="1 2" key="1">
    <citation type="journal article" date="2012" name="Appl. Environ. Microbiol.">
        <title>Characterization of Two Virulent Phages of Lactobacillus plantarum.</title>
        <authorList>
            <person name="Briggiler Marco M."/>
            <person name="Garneau J.E."/>
            <person name="Tremblay D."/>
            <person name="Quiberoni A."/>
            <person name="Moineau S."/>
        </authorList>
    </citation>
    <scope>NUCLEOTIDE SEQUENCE [LARGE SCALE GENOMIC DNA]</scope>
</reference>
<organism evidence="1 2">
    <name type="scientific">Lactobacillus phage ATCC 8014-B2</name>
    <dbReference type="NCBI Taxonomy" id="1225795"/>
    <lineage>
        <taxon>Viruses</taxon>
        <taxon>Duplodnaviria</taxon>
        <taxon>Heunggongvirae</taxon>
        <taxon>Uroviricota</taxon>
        <taxon>Caudoviricetes</taxon>
        <taxon>Tybeckvirinae</taxon>
        <taxon>Douglaswolinvirus</taxon>
        <taxon>Douglaswolinvirus B2</taxon>
    </lineage>
</organism>
<accession>K4HZS1</accession>